<reference evidence="2" key="1">
    <citation type="journal article" date="2023" name="Hortic. Res.">
        <title>A chromosome-level phased genome enabling allele-level studies in sweet orange: a case study on citrus Huanglongbing tolerance.</title>
        <authorList>
            <person name="Wu B."/>
            <person name="Yu Q."/>
            <person name="Deng Z."/>
            <person name="Duan Y."/>
            <person name="Luo F."/>
            <person name="Gmitter F. Jr."/>
        </authorList>
    </citation>
    <scope>NUCLEOTIDE SEQUENCE [LARGE SCALE GENOMIC DNA]</scope>
    <source>
        <strain evidence="2">cv. Valencia</strain>
    </source>
</reference>
<dbReference type="EMBL" id="CM039175">
    <property type="protein sequence ID" value="KAH9739083.1"/>
    <property type="molecule type" value="Genomic_DNA"/>
</dbReference>
<sequence>MALARETCAFKENVYGDLSSPGSKKAPGFVKSIGISNTSSPSSANSNGYEFHNAEEARDSLINFKSGHDHFMHANASNLLSFEQNETKDDEYSMWEGNFNQINQKYSSDHRLMEDFNCFDTASNYGFMINNSARDCHGDWLYTEATAVTDTILESGSQDASSSLKRPNTGESMQAVKKQCAIAATKKTNNKQKTSAPPKDPQSIAAKNRRERISERLKILQELVPNGSKAGLVDLVTMLEKAISYVKFLQLQVKVLATDEFWPVQGGKAPDISQVREAIDAILSSQRDRSSSSK</sequence>
<evidence type="ECO:0000313" key="1">
    <source>
        <dbReference type="EMBL" id="KAH9739083.1"/>
    </source>
</evidence>
<proteinExistence type="predicted"/>
<gene>
    <name evidence="1" type="ORF">KPL71_019006</name>
</gene>
<protein>
    <submittedName>
        <fullName evidence="1">Transcription factor RHD6</fullName>
    </submittedName>
</protein>
<comment type="caution">
    <text evidence="1">The sequence shown here is derived from an EMBL/GenBank/DDBJ whole genome shotgun (WGS) entry which is preliminary data.</text>
</comment>
<accession>A0ACB8K2M9</accession>
<name>A0ACB8K2M9_CITSI</name>
<dbReference type="Proteomes" id="UP000829398">
    <property type="component" value="Chromosome 6"/>
</dbReference>
<keyword evidence="2" id="KW-1185">Reference proteome</keyword>
<organism evidence="1 2">
    <name type="scientific">Citrus sinensis</name>
    <name type="common">Sweet orange</name>
    <name type="synonym">Citrus aurantium var. sinensis</name>
    <dbReference type="NCBI Taxonomy" id="2711"/>
    <lineage>
        <taxon>Eukaryota</taxon>
        <taxon>Viridiplantae</taxon>
        <taxon>Streptophyta</taxon>
        <taxon>Embryophyta</taxon>
        <taxon>Tracheophyta</taxon>
        <taxon>Spermatophyta</taxon>
        <taxon>Magnoliopsida</taxon>
        <taxon>eudicotyledons</taxon>
        <taxon>Gunneridae</taxon>
        <taxon>Pentapetalae</taxon>
        <taxon>rosids</taxon>
        <taxon>malvids</taxon>
        <taxon>Sapindales</taxon>
        <taxon>Rutaceae</taxon>
        <taxon>Aurantioideae</taxon>
        <taxon>Citrus</taxon>
    </lineage>
</organism>
<evidence type="ECO:0000313" key="2">
    <source>
        <dbReference type="Proteomes" id="UP000829398"/>
    </source>
</evidence>